<sequence length="223" mass="23522">MALQAGTGKMFVAGEAGRIELIVDTPRTEARGIAVIGHPHPLQGGTATHKVPHVLAKALAARGYVAVRPNFRGVGDSEGEHDAGDGETTDTVGVIHSLRQEYPGLPLVLAGFSFGAYVMARTVEVLRGQGLPCPHLILAGMPWGTIPGHRSYETPAVPSTTLVVHGEKDERVPLGAVLDWARPQDLPVVVVPGANHFFTGKLGALERVVGGYLDHLPQPEASH</sequence>
<dbReference type="PANTHER" id="PTHR42103:SF2">
    <property type="entry name" value="AB HYDROLASE-1 DOMAIN-CONTAINING PROTEIN"/>
    <property type="match status" value="1"/>
</dbReference>
<dbReference type="InterPro" id="IPR022742">
    <property type="entry name" value="Hydrolase_4"/>
</dbReference>
<organism evidence="2 3">
    <name type="scientific">Cupriavidus yeoncheonensis</name>
    <dbReference type="NCBI Taxonomy" id="1462994"/>
    <lineage>
        <taxon>Bacteria</taxon>
        <taxon>Pseudomonadati</taxon>
        <taxon>Pseudomonadota</taxon>
        <taxon>Betaproteobacteria</taxon>
        <taxon>Burkholderiales</taxon>
        <taxon>Burkholderiaceae</taxon>
        <taxon>Cupriavidus</taxon>
    </lineage>
</organism>
<dbReference type="SUPFAM" id="SSF53474">
    <property type="entry name" value="alpha/beta-Hydrolases"/>
    <property type="match status" value="1"/>
</dbReference>
<keyword evidence="3" id="KW-1185">Reference proteome</keyword>
<reference evidence="2" key="1">
    <citation type="submission" date="2021-03" db="EMBL/GenBank/DDBJ databases">
        <authorList>
            <person name="Peeters C."/>
        </authorList>
    </citation>
    <scope>NUCLEOTIDE SEQUENCE</scope>
    <source>
        <strain evidence="2">LMG 31506</strain>
    </source>
</reference>
<name>A0A916MX80_9BURK</name>
<dbReference type="RefSeq" id="WP_211949708.1">
    <property type="nucleotide sequence ID" value="NZ_CAJPUY010000020.1"/>
</dbReference>
<dbReference type="AlphaFoldDB" id="A0A916MX80"/>
<dbReference type="Pfam" id="PF12146">
    <property type="entry name" value="Hydrolase_4"/>
    <property type="match status" value="1"/>
</dbReference>
<dbReference type="Proteomes" id="UP000672934">
    <property type="component" value="Unassembled WGS sequence"/>
</dbReference>
<gene>
    <name evidence="2" type="ORF">LMG31506_04818</name>
</gene>
<dbReference type="PANTHER" id="PTHR42103">
    <property type="entry name" value="ALPHA/BETA-HYDROLASES SUPERFAMILY PROTEIN"/>
    <property type="match status" value="1"/>
</dbReference>
<dbReference type="EMBL" id="CAJPUY010000020">
    <property type="protein sequence ID" value="CAG2153514.1"/>
    <property type="molecule type" value="Genomic_DNA"/>
</dbReference>
<evidence type="ECO:0000313" key="2">
    <source>
        <dbReference type="EMBL" id="CAG2153514.1"/>
    </source>
</evidence>
<accession>A0A916MX80</accession>
<protein>
    <recommendedName>
        <fullName evidence="1">Serine aminopeptidase S33 domain-containing protein</fullName>
    </recommendedName>
</protein>
<dbReference type="Gene3D" id="3.40.50.1820">
    <property type="entry name" value="alpha/beta hydrolase"/>
    <property type="match status" value="1"/>
</dbReference>
<comment type="caution">
    <text evidence="2">The sequence shown here is derived from an EMBL/GenBank/DDBJ whole genome shotgun (WGS) entry which is preliminary data.</text>
</comment>
<feature type="domain" description="Serine aminopeptidase S33" evidence="1">
    <location>
        <begin position="54"/>
        <end position="123"/>
    </location>
</feature>
<dbReference type="InterPro" id="IPR029058">
    <property type="entry name" value="AB_hydrolase_fold"/>
</dbReference>
<evidence type="ECO:0000259" key="1">
    <source>
        <dbReference type="Pfam" id="PF12146"/>
    </source>
</evidence>
<proteinExistence type="predicted"/>
<evidence type="ECO:0000313" key="3">
    <source>
        <dbReference type="Proteomes" id="UP000672934"/>
    </source>
</evidence>